<evidence type="ECO:0000313" key="2">
    <source>
        <dbReference type="Proteomes" id="UP001060085"/>
    </source>
</evidence>
<gene>
    <name evidence="1" type="ORF">M9H77_23408</name>
</gene>
<proteinExistence type="predicted"/>
<reference evidence="2" key="1">
    <citation type="journal article" date="2023" name="Nat. Plants">
        <title>Single-cell RNA sequencing provides a high-resolution roadmap for understanding the multicellular compartmentation of specialized metabolism.</title>
        <authorList>
            <person name="Sun S."/>
            <person name="Shen X."/>
            <person name="Li Y."/>
            <person name="Li Y."/>
            <person name="Wang S."/>
            <person name="Li R."/>
            <person name="Zhang H."/>
            <person name="Shen G."/>
            <person name="Guo B."/>
            <person name="Wei J."/>
            <person name="Xu J."/>
            <person name="St-Pierre B."/>
            <person name="Chen S."/>
            <person name="Sun C."/>
        </authorList>
    </citation>
    <scope>NUCLEOTIDE SEQUENCE [LARGE SCALE GENOMIC DNA]</scope>
</reference>
<organism evidence="1 2">
    <name type="scientific">Catharanthus roseus</name>
    <name type="common">Madagascar periwinkle</name>
    <name type="synonym">Vinca rosea</name>
    <dbReference type="NCBI Taxonomy" id="4058"/>
    <lineage>
        <taxon>Eukaryota</taxon>
        <taxon>Viridiplantae</taxon>
        <taxon>Streptophyta</taxon>
        <taxon>Embryophyta</taxon>
        <taxon>Tracheophyta</taxon>
        <taxon>Spermatophyta</taxon>
        <taxon>Magnoliopsida</taxon>
        <taxon>eudicotyledons</taxon>
        <taxon>Gunneridae</taxon>
        <taxon>Pentapetalae</taxon>
        <taxon>asterids</taxon>
        <taxon>lamiids</taxon>
        <taxon>Gentianales</taxon>
        <taxon>Apocynaceae</taxon>
        <taxon>Rauvolfioideae</taxon>
        <taxon>Vinceae</taxon>
        <taxon>Catharanthinae</taxon>
        <taxon>Catharanthus</taxon>
    </lineage>
</organism>
<dbReference type="Proteomes" id="UP001060085">
    <property type="component" value="Linkage Group LG05"/>
</dbReference>
<evidence type="ECO:0000313" key="1">
    <source>
        <dbReference type="EMBL" id="KAI5664085.1"/>
    </source>
</evidence>
<comment type="caution">
    <text evidence="1">The sequence shown here is derived from an EMBL/GenBank/DDBJ whole genome shotgun (WGS) entry which is preliminary data.</text>
</comment>
<accession>A0ACC0AUZ1</accession>
<sequence length="190" mass="22361">MEYPQVCWREDRVRHLFLHHGVEAILQTPLNLNVHLEGDSKYTSDWEEYFEEKTLSCPVGYHTASHRSSAHESDFGQKPTKDSRYRAYYRRVHSFSEAISICFDFLALALWIEKKLDRYDRLFTCLYQTYFPGELPSVLTGDTDDDDDRASDDDLRDDEDTYDEDIGNERYTLLYMETHGSILSLIQYGV</sequence>
<name>A0ACC0AUZ1_CATRO</name>
<protein>
    <submittedName>
        <fullName evidence="1">Uncharacterized protein</fullName>
    </submittedName>
</protein>
<keyword evidence="2" id="KW-1185">Reference proteome</keyword>
<dbReference type="EMBL" id="CM044705">
    <property type="protein sequence ID" value="KAI5664085.1"/>
    <property type="molecule type" value="Genomic_DNA"/>
</dbReference>